<keyword evidence="5" id="KW-0238">DNA-binding</keyword>
<comment type="similarity">
    <text evidence="1">Belongs to the Fur family.</text>
</comment>
<evidence type="ECO:0000256" key="1">
    <source>
        <dbReference type="ARBA" id="ARBA00007957"/>
    </source>
</evidence>
<evidence type="ECO:0000256" key="8">
    <source>
        <dbReference type="PIRSR" id="PIRSR602481-2"/>
    </source>
</evidence>
<evidence type="ECO:0000313" key="9">
    <source>
        <dbReference type="EMBL" id="TMI80638.1"/>
    </source>
</evidence>
<evidence type="ECO:0000256" key="5">
    <source>
        <dbReference type="ARBA" id="ARBA00023125"/>
    </source>
</evidence>
<evidence type="ECO:0000256" key="4">
    <source>
        <dbReference type="ARBA" id="ARBA00023015"/>
    </source>
</evidence>
<feature type="binding site" evidence="8">
    <location>
        <position position="134"/>
    </location>
    <ligand>
        <name>Fe cation</name>
        <dbReference type="ChEBI" id="CHEBI:24875"/>
    </ligand>
</feature>
<feature type="binding site" evidence="7">
    <location>
        <position position="158"/>
    </location>
    <ligand>
        <name>Zn(2+)</name>
        <dbReference type="ChEBI" id="CHEBI:29105"/>
    </ligand>
</feature>
<dbReference type="Pfam" id="PF01475">
    <property type="entry name" value="FUR"/>
    <property type="match status" value="1"/>
</dbReference>
<keyword evidence="6" id="KW-0804">Transcription</keyword>
<protein>
    <submittedName>
        <fullName evidence="9">Transcriptional repressor</fullName>
    </submittedName>
</protein>
<keyword evidence="2" id="KW-0678">Repressor</keyword>
<evidence type="ECO:0000256" key="6">
    <source>
        <dbReference type="ARBA" id="ARBA00023163"/>
    </source>
</evidence>
<evidence type="ECO:0000313" key="10">
    <source>
        <dbReference type="Proteomes" id="UP000318093"/>
    </source>
</evidence>
<dbReference type="SUPFAM" id="SSF46785">
    <property type="entry name" value="Winged helix' DNA-binding domain"/>
    <property type="match status" value="1"/>
</dbReference>
<dbReference type="GO" id="GO:0008270">
    <property type="term" value="F:zinc ion binding"/>
    <property type="evidence" value="ECO:0007669"/>
    <property type="project" value="TreeGrafter"/>
</dbReference>
<dbReference type="GO" id="GO:0000976">
    <property type="term" value="F:transcription cis-regulatory region binding"/>
    <property type="evidence" value="ECO:0007669"/>
    <property type="project" value="TreeGrafter"/>
</dbReference>
<evidence type="ECO:0000256" key="2">
    <source>
        <dbReference type="ARBA" id="ARBA00022491"/>
    </source>
</evidence>
<comment type="caution">
    <text evidence="9">The sequence shown here is derived from an EMBL/GenBank/DDBJ whole genome shotgun (WGS) entry which is preliminary data.</text>
</comment>
<evidence type="ECO:0000256" key="7">
    <source>
        <dbReference type="PIRSR" id="PIRSR602481-1"/>
    </source>
</evidence>
<dbReference type="InterPro" id="IPR043135">
    <property type="entry name" value="Fur_C"/>
</dbReference>
<dbReference type="GO" id="GO:0003700">
    <property type="term" value="F:DNA-binding transcription factor activity"/>
    <property type="evidence" value="ECO:0007669"/>
    <property type="project" value="InterPro"/>
</dbReference>
<dbReference type="GO" id="GO:1900376">
    <property type="term" value="P:regulation of secondary metabolite biosynthetic process"/>
    <property type="evidence" value="ECO:0007669"/>
    <property type="project" value="TreeGrafter"/>
</dbReference>
<accession>A0A537JAQ7</accession>
<dbReference type="Gene3D" id="3.30.1490.190">
    <property type="match status" value="1"/>
</dbReference>
<proteinExistence type="inferred from homology"/>
<gene>
    <name evidence="9" type="ORF">E6H03_07995</name>
</gene>
<organism evidence="9 10">
    <name type="scientific">Candidatus Segetimicrobium genomatis</name>
    <dbReference type="NCBI Taxonomy" id="2569760"/>
    <lineage>
        <taxon>Bacteria</taxon>
        <taxon>Bacillati</taxon>
        <taxon>Candidatus Sysuimicrobiota</taxon>
        <taxon>Candidatus Sysuimicrobiia</taxon>
        <taxon>Candidatus Sysuimicrobiales</taxon>
        <taxon>Candidatus Segetimicrobiaceae</taxon>
        <taxon>Candidatus Segetimicrobium</taxon>
    </lineage>
</organism>
<feature type="binding site" evidence="7">
    <location>
        <position position="115"/>
    </location>
    <ligand>
        <name>Zn(2+)</name>
        <dbReference type="ChEBI" id="CHEBI:29105"/>
    </ligand>
</feature>
<keyword evidence="3 7" id="KW-0862">Zinc</keyword>
<dbReference type="PANTHER" id="PTHR33202:SF7">
    <property type="entry name" value="FERRIC UPTAKE REGULATION PROTEIN"/>
    <property type="match status" value="1"/>
</dbReference>
<keyword evidence="8" id="KW-0408">Iron</keyword>
<dbReference type="Proteomes" id="UP000318093">
    <property type="component" value="Unassembled WGS sequence"/>
</dbReference>
<evidence type="ECO:0000256" key="3">
    <source>
        <dbReference type="ARBA" id="ARBA00022833"/>
    </source>
</evidence>
<comment type="cofactor">
    <cofactor evidence="8">
        <name>Mn(2+)</name>
        <dbReference type="ChEBI" id="CHEBI:29035"/>
    </cofactor>
    <cofactor evidence="8">
        <name>Fe(2+)</name>
        <dbReference type="ChEBI" id="CHEBI:29033"/>
    </cofactor>
    <text evidence="8">Binds 1 Mn(2+) or Fe(2+) ion per subunit.</text>
</comment>
<dbReference type="AlphaFoldDB" id="A0A537JAQ7"/>
<dbReference type="InterPro" id="IPR002481">
    <property type="entry name" value="FUR"/>
</dbReference>
<dbReference type="GO" id="GO:0045892">
    <property type="term" value="P:negative regulation of DNA-templated transcription"/>
    <property type="evidence" value="ECO:0007669"/>
    <property type="project" value="TreeGrafter"/>
</dbReference>
<comment type="cofactor">
    <cofactor evidence="7">
        <name>Zn(2+)</name>
        <dbReference type="ChEBI" id="CHEBI:29105"/>
    </cofactor>
    <text evidence="7">Binds 1 zinc ion per subunit.</text>
</comment>
<sequence length="170" mass="18832">MPVAAEPDRVRETVAARRPAPGTVNERLTLLEREGYRTTPQRRAILESMLGAGRENVTAEEICRRARAVCPTVNLATTYRTLDLFGRLGMVRRLTYGDGRSVFCPNVHPHYHGTCLRCGAVVDIPRRRVTKTIEQEQSKLTDGAFVVVGHRIEFYGYCAGCRASGASPGK</sequence>
<dbReference type="InterPro" id="IPR036390">
    <property type="entry name" value="WH_DNA-bd_sf"/>
</dbReference>
<dbReference type="EMBL" id="VBAN01000247">
    <property type="protein sequence ID" value="TMI80638.1"/>
    <property type="molecule type" value="Genomic_DNA"/>
</dbReference>
<dbReference type="CDD" id="cd07153">
    <property type="entry name" value="Fur_like"/>
    <property type="match status" value="1"/>
</dbReference>
<dbReference type="Gene3D" id="1.10.10.10">
    <property type="entry name" value="Winged helix-like DNA-binding domain superfamily/Winged helix DNA-binding domain"/>
    <property type="match status" value="1"/>
</dbReference>
<feature type="binding site" evidence="7">
    <location>
        <position position="118"/>
    </location>
    <ligand>
        <name>Zn(2+)</name>
        <dbReference type="ChEBI" id="CHEBI:29105"/>
    </ligand>
</feature>
<keyword evidence="7" id="KW-0479">Metal-binding</keyword>
<keyword evidence="4" id="KW-0805">Transcription regulation</keyword>
<name>A0A537JAQ7_9BACT</name>
<feature type="binding site" evidence="7">
    <location>
        <position position="161"/>
    </location>
    <ligand>
        <name>Zn(2+)</name>
        <dbReference type="ChEBI" id="CHEBI:29105"/>
    </ligand>
</feature>
<reference evidence="9 10" key="1">
    <citation type="journal article" date="2019" name="Nat. Microbiol.">
        <title>Mediterranean grassland soil C-N compound turnover is dependent on rainfall and depth, and is mediated by genomically divergent microorganisms.</title>
        <authorList>
            <person name="Diamond S."/>
            <person name="Andeer P.F."/>
            <person name="Li Z."/>
            <person name="Crits-Christoph A."/>
            <person name="Burstein D."/>
            <person name="Anantharaman K."/>
            <person name="Lane K.R."/>
            <person name="Thomas B.C."/>
            <person name="Pan C."/>
            <person name="Northen T.R."/>
            <person name="Banfield J.F."/>
        </authorList>
    </citation>
    <scope>NUCLEOTIDE SEQUENCE [LARGE SCALE GENOMIC DNA]</scope>
    <source>
        <strain evidence="9">NP_6</strain>
    </source>
</reference>
<dbReference type="PANTHER" id="PTHR33202">
    <property type="entry name" value="ZINC UPTAKE REGULATION PROTEIN"/>
    <property type="match status" value="1"/>
</dbReference>
<dbReference type="InterPro" id="IPR036388">
    <property type="entry name" value="WH-like_DNA-bd_sf"/>
</dbReference>
<feature type="binding site" evidence="8">
    <location>
        <position position="150"/>
    </location>
    <ligand>
        <name>Fe cation</name>
        <dbReference type="ChEBI" id="CHEBI:24875"/>
    </ligand>
</feature>